<sequence length="75" mass="8368">MAGGIIWGAAIFAITLWVLWRGGGHTVILLEQFYFGYSISYLGAVIGLIYGFVDGFIGGWIFAWLYNIFVKTPEE</sequence>
<evidence type="ECO:0000313" key="2">
    <source>
        <dbReference type="EMBL" id="PIV10409.1"/>
    </source>
</evidence>
<accession>A0A2M7BV35</accession>
<evidence type="ECO:0008006" key="4">
    <source>
        <dbReference type="Google" id="ProtNLM"/>
    </source>
</evidence>
<reference evidence="3" key="1">
    <citation type="submission" date="2017-09" db="EMBL/GenBank/DDBJ databases">
        <title>Depth-based differentiation of microbial function through sediment-hosted aquifers and enrichment of novel symbionts in the deep terrestrial subsurface.</title>
        <authorList>
            <person name="Probst A.J."/>
            <person name="Ladd B."/>
            <person name="Jarett J.K."/>
            <person name="Geller-Mcgrath D.E."/>
            <person name="Sieber C.M.K."/>
            <person name="Emerson J.B."/>
            <person name="Anantharaman K."/>
            <person name="Thomas B.C."/>
            <person name="Malmstrom R."/>
            <person name="Stieglmeier M."/>
            <person name="Klingl A."/>
            <person name="Woyke T."/>
            <person name="Ryan C.M."/>
            <person name="Banfield J.F."/>
        </authorList>
    </citation>
    <scope>NUCLEOTIDE SEQUENCE [LARGE SCALE GENOMIC DNA]</scope>
</reference>
<name>A0A2M7BV35_9BACT</name>
<evidence type="ECO:0000313" key="3">
    <source>
        <dbReference type="Proteomes" id="UP000229894"/>
    </source>
</evidence>
<gene>
    <name evidence="2" type="ORF">COS49_00605</name>
</gene>
<protein>
    <recommendedName>
        <fullName evidence="4">Membrane-associated protein</fullName>
    </recommendedName>
</protein>
<keyword evidence="1" id="KW-0812">Transmembrane</keyword>
<proteinExistence type="predicted"/>
<dbReference type="EMBL" id="PEUX01000014">
    <property type="protein sequence ID" value="PIV10409.1"/>
    <property type="molecule type" value="Genomic_DNA"/>
</dbReference>
<evidence type="ECO:0000256" key="1">
    <source>
        <dbReference type="SAM" id="Phobius"/>
    </source>
</evidence>
<comment type="caution">
    <text evidence="2">The sequence shown here is derived from an EMBL/GenBank/DDBJ whole genome shotgun (WGS) entry which is preliminary data.</text>
</comment>
<organism evidence="2 3">
    <name type="scientific">Candidatus Portnoybacteria bacterium CG03_land_8_20_14_0_80_41_10</name>
    <dbReference type="NCBI Taxonomy" id="1974808"/>
    <lineage>
        <taxon>Bacteria</taxon>
        <taxon>Candidatus Portnoyibacteriota</taxon>
    </lineage>
</organism>
<feature type="transmembrane region" description="Helical" evidence="1">
    <location>
        <begin position="6"/>
        <end position="30"/>
    </location>
</feature>
<dbReference type="AlphaFoldDB" id="A0A2M7BV35"/>
<feature type="transmembrane region" description="Helical" evidence="1">
    <location>
        <begin position="42"/>
        <end position="66"/>
    </location>
</feature>
<keyword evidence="1" id="KW-0472">Membrane</keyword>
<dbReference type="Proteomes" id="UP000229894">
    <property type="component" value="Unassembled WGS sequence"/>
</dbReference>
<keyword evidence="1" id="KW-1133">Transmembrane helix</keyword>